<keyword evidence="1" id="KW-0732">Signal</keyword>
<evidence type="ECO:0000313" key="3">
    <source>
        <dbReference type="Proteomes" id="UP000787635"/>
    </source>
</evidence>
<organism evidence="2 3">
    <name type="scientific">Falsiroseomonas selenitidurans</name>
    <dbReference type="NCBI Taxonomy" id="2716335"/>
    <lineage>
        <taxon>Bacteria</taxon>
        <taxon>Pseudomonadati</taxon>
        <taxon>Pseudomonadota</taxon>
        <taxon>Alphaproteobacteria</taxon>
        <taxon>Acetobacterales</taxon>
        <taxon>Roseomonadaceae</taxon>
        <taxon>Falsiroseomonas</taxon>
    </lineage>
</organism>
<feature type="chain" id="PRO_5047465354" evidence="1">
    <location>
        <begin position="21"/>
        <end position="299"/>
    </location>
</feature>
<dbReference type="RefSeq" id="WP_168034061.1">
    <property type="nucleotide sequence ID" value="NZ_JAAVNE010000042.1"/>
</dbReference>
<evidence type="ECO:0000256" key="1">
    <source>
        <dbReference type="SAM" id="SignalP"/>
    </source>
</evidence>
<proteinExistence type="predicted"/>
<evidence type="ECO:0000313" key="2">
    <source>
        <dbReference type="EMBL" id="NKC33334.1"/>
    </source>
</evidence>
<keyword evidence="3" id="KW-1185">Reference proteome</keyword>
<feature type="signal peptide" evidence="1">
    <location>
        <begin position="1"/>
        <end position="20"/>
    </location>
</feature>
<sequence length="299" mass="32613">MRTFTVFLVLLSLAAAPSTAQPSCRVERLDYIDTSANLAEKIERCVLMRRVIEVDELRGFARSFDPTGAALSIGQVLAIRPLSAGGDVDLAGLAVPWFSRSGFHVVCERLNRAFSALNERCPLAGIFSVDIGTILNTIFTSDPRSLGAAPMLLHPLRIERAAFVGSHLRLEGRATSPIVVQSLRIEDSRLEYLALRHLVVLGNLEVAGSSASVSIENVMVLGDVDFRGSRLESLFVRGLRGAGTLRLSDFPVSQWSVRGAVFRSVVGDVEKVCAGSSEQCPDWRRQDIGRFITEAVSYH</sequence>
<dbReference type="Proteomes" id="UP000787635">
    <property type="component" value="Unassembled WGS sequence"/>
</dbReference>
<reference evidence="2 3" key="1">
    <citation type="submission" date="2020-03" db="EMBL/GenBank/DDBJ databases">
        <title>Roseomonas selenitidurans sp. nov. isolated from urban soil.</title>
        <authorList>
            <person name="Liu H."/>
        </authorList>
    </citation>
    <scope>NUCLEOTIDE SEQUENCE [LARGE SCALE GENOMIC DNA]</scope>
    <source>
        <strain evidence="2 3">BU-1</strain>
    </source>
</reference>
<comment type="caution">
    <text evidence="2">The sequence shown here is derived from an EMBL/GenBank/DDBJ whole genome shotgun (WGS) entry which is preliminary data.</text>
</comment>
<name>A0ABX1E803_9PROT</name>
<dbReference type="EMBL" id="JAAVNE010000042">
    <property type="protein sequence ID" value="NKC33334.1"/>
    <property type="molecule type" value="Genomic_DNA"/>
</dbReference>
<protein>
    <submittedName>
        <fullName evidence="2">Uncharacterized protein</fullName>
    </submittedName>
</protein>
<gene>
    <name evidence="2" type="ORF">HEQ75_20910</name>
</gene>
<accession>A0ABX1E803</accession>